<sequence>MEVYGCPTPGYYGENCSLPCPQTCQGSNCNIVDGTCPGCNNGYRGPTCDEKCSDGTYGLECGYVCGNCSDADWCNHVYGSCPNGCDVGVFGDTCDRDCSMKCGNCLYLYGEQCHHVTGQCPRGCGDGFHGGLCDQGCPTPGHYGEDCSLQCPKNCQEGHCHIVDGNCLGCIPGYRGPKCNDGFTAYDSASSDLSTKNQSSTTIYVCVTIISLSVLLNVFFIIRQLKNRNVCRQQIKQEKADEQIRGLSKGLEKTTHFSKSILNQDEENVAYQELGELAKESRYDDLS</sequence>
<evidence type="ECO:0000313" key="5">
    <source>
        <dbReference type="Proteomes" id="UP000005408"/>
    </source>
</evidence>
<keyword evidence="2" id="KW-1133">Transmembrane helix</keyword>
<feature type="transmembrane region" description="Helical" evidence="2">
    <location>
        <begin position="202"/>
        <end position="222"/>
    </location>
</feature>
<dbReference type="InterPro" id="IPR042635">
    <property type="entry name" value="MEGF10/SREC1/2-like"/>
</dbReference>
<keyword evidence="2" id="KW-0472">Membrane</keyword>
<dbReference type="InterPro" id="IPR000742">
    <property type="entry name" value="EGF"/>
</dbReference>
<proteinExistence type="predicted"/>
<protein>
    <recommendedName>
        <fullName evidence="3">EGF-like domain-containing protein</fullName>
    </recommendedName>
</protein>
<dbReference type="PANTHER" id="PTHR24043">
    <property type="entry name" value="SCAVENGER RECEPTOR CLASS F"/>
    <property type="match status" value="1"/>
</dbReference>
<dbReference type="GO" id="GO:0005044">
    <property type="term" value="F:scavenger receptor activity"/>
    <property type="evidence" value="ECO:0007669"/>
    <property type="project" value="InterPro"/>
</dbReference>
<evidence type="ECO:0000256" key="1">
    <source>
        <dbReference type="ARBA" id="ARBA00022536"/>
    </source>
</evidence>
<keyword evidence="5" id="KW-1185">Reference proteome</keyword>
<organism evidence="4 5">
    <name type="scientific">Magallana gigas</name>
    <name type="common">Pacific oyster</name>
    <name type="synonym">Crassostrea gigas</name>
    <dbReference type="NCBI Taxonomy" id="29159"/>
    <lineage>
        <taxon>Eukaryota</taxon>
        <taxon>Metazoa</taxon>
        <taxon>Spiralia</taxon>
        <taxon>Lophotrochozoa</taxon>
        <taxon>Mollusca</taxon>
        <taxon>Bivalvia</taxon>
        <taxon>Autobranchia</taxon>
        <taxon>Pteriomorphia</taxon>
        <taxon>Ostreida</taxon>
        <taxon>Ostreoidea</taxon>
        <taxon>Ostreidae</taxon>
        <taxon>Magallana</taxon>
    </lineage>
</organism>
<evidence type="ECO:0000313" key="4">
    <source>
        <dbReference type="EnsemblMetazoa" id="G9285.1:cds"/>
    </source>
</evidence>
<dbReference type="AlphaFoldDB" id="A0A8W8P2L6"/>
<feature type="domain" description="EGF-like" evidence="3">
    <location>
        <begin position="146"/>
        <end position="180"/>
    </location>
</feature>
<feature type="domain" description="EGF-like" evidence="3">
    <location>
        <begin position="15"/>
        <end position="49"/>
    </location>
</feature>
<dbReference type="Gene3D" id="2.170.300.10">
    <property type="entry name" value="Tie2 ligand-binding domain superfamily"/>
    <property type="match status" value="2"/>
</dbReference>
<evidence type="ECO:0000256" key="2">
    <source>
        <dbReference type="SAM" id="Phobius"/>
    </source>
</evidence>
<keyword evidence="1" id="KW-0245">EGF-like domain</keyword>
<name>A0A8W8P2L6_MAGGI</name>
<dbReference type="PANTHER" id="PTHR24043:SF8">
    <property type="entry name" value="EGF-LIKE DOMAIN-CONTAINING PROTEIN"/>
    <property type="match status" value="1"/>
</dbReference>
<dbReference type="SMART" id="SM00181">
    <property type="entry name" value="EGF"/>
    <property type="match status" value="3"/>
</dbReference>
<reference evidence="4" key="1">
    <citation type="submission" date="2022-08" db="UniProtKB">
        <authorList>
            <consortium name="EnsemblMetazoa"/>
        </authorList>
    </citation>
    <scope>IDENTIFICATION</scope>
    <source>
        <strain evidence="4">05x7-T-G4-1.051#20</strain>
    </source>
</reference>
<dbReference type="Proteomes" id="UP000005408">
    <property type="component" value="Unassembled WGS sequence"/>
</dbReference>
<feature type="domain" description="EGF-like" evidence="3">
    <location>
        <begin position="97"/>
        <end position="134"/>
    </location>
</feature>
<dbReference type="EnsemblMetazoa" id="G9285.1">
    <property type="protein sequence ID" value="G9285.1:cds"/>
    <property type="gene ID" value="G9285"/>
</dbReference>
<accession>A0A8W8P2L6</accession>
<keyword evidence="2" id="KW-0812">Transmembrane</keyword>
<evidence type="ECO:0000259" key="3">
    <source>
        <dbReference type="SMART" id="SM00181"/>
    </source>
</evidence>